<organism evidence="1 2">
    <name type="scientific">Coffea canephora</name>
    <name type="common">Robusta coffee</name>
    <dbReference type="NCBI Taxonomy" id="49390"/>
    <lineage>
        <taxon>Eukaryota</taxon>
        <taxon>Viridiplantae</taxon>
        <taxon>Streptophyta</taxon>
        <taxon>Embryophyta</taxon>
        <taxon>Tracheophyta</taxon>
        <taxon>Spermatophyta</taxon>
        <taxon>Magnoliopsida</taxon>
        <taxon>eudicotyledons</taxon>
        <taxon>Gunneridae</taxon>
        <taxon>Pentapetalae</taxon>
        <taxon>asterids</taxon>
        <taxon>lamiids</taxon>
        <taxon>Gentianales</taxon>
        <taxon>Rubiaceae</taxon>
        <taxon>Ixoroideae</taxon>
        <taxon>Gardenieae complex</taxon>
        <taxon>Bertiereae - Coffeeae clade</taxon>
        <taxon>Coffeeae</taxon>
        <taxon>Coffea</taxon>
    </lineage>
</organism>
<dbReference type="Gramene" id="CDP17043">
    <property type="protein sequence ID" value="CDP17043"/>
    <property type="gene ID" value="GSCOC_T00004949001"/>
</dbReference>
<dbReference type="Proteomes" id="UP000295252">
    <property type="component" value="Chromosome I"/>
</dbReference>
<keyword evidence="2" id="KW-1185">Reference proteome</keyword>
<dbReference type="InParanoid" id="A0A068VBI8"/>
<name>A0A068VBI8_COFCA</name>
<gene>
    <name evidence="1" type="ORF">GSCOC_T00004949001</name>
</gene>
<protein>
    <submittedName>
        <fullName evidence="1">Uncharacterized protein</fullName>
    </submittedName>
</protein>
<proteinExistence type="predicted"/>
<evidence type="ECO:0000313" key="1">
    <source>
        <dbReference type="EMBL" id="CDP17043.1"/>
    </source>
</evidence>
<dbReference type="EMBL" id="HG739228">
    <property type="protein sequence ID" value="CDP17043.1"/>
    <property type="molecule type" value="Genomic_DNA"/>
</dbReference>
<reference evidence="2" key="1">
    <citation type="journal article" date="2014" name="Science">
        <title>The coffee genome provides insight into the convergent evolution of caffeine biosynthesis.</title>
        <authorList>
            <person name="Denoeud F."/>
            <person name="Carretero-Paulet L."/>
            <person name="Dereeper A."/>
            <person name="Droc G."/>
            <person name="Guyot R."/>
            <person name="Pietrella M."/>
            <person name="Zheng C."/>
            <person name="Alberti A."/>
            <person name="Anthony F."/>
            <person name="Aprea G."/>
            <person name="Aury J.M."/>
            <person name="Bento P."/>
            <person name="Bernard M."/>
            <person name="Bocs S."/>
            <person name="Campa C."/>
            <person name="Cenci A."/>
            <person name="Combes M.C."/>
            <person name="Crouzillat D."/>
            <person name="Da Silva C."/>
            <person name="Daddiego L."/>
            <person name="De Bellis F."/>
            <person name="Dussert S."/>
            <person name="Garsmeur O."/>
            <person name="Gayraud T."/>
            <person name="Guignon V."/>
            <person name="Jahn K."/>
            <person name="Jamilloux V."/>
            <person name="Joet T."/>
            <person name="Labadie K."/>
            <person name="Lan T."/>
            <person name="Leclercq J."/>
            <person name="Lepelley M."/>
            <person name="Leroy T."/>
            <person name="Li L.T."/>
            <person name="Librado P."/>
            <person name="Lopez L."/>
            <person name="Munoz A."/>
            <person name="Noel B."/>
            <person name="Pallavicini A."/>
            <person name="Perrotta G."/>
            <person name="Poncet V."/>
            <person name="Pot D."/>
            <person name="Priyono X."/>
            <person name="Rigoreau M."/>
            <person name="Rouard M."/>
            <person name="Rozas J."/>
            <person name="Tranchant-Dubreuil C."/>
            <person name="VanBuren R."/>
            <person name="Zhang Q."/>
            <person name="Andrade A.C."/>
            <person name="Argout X."/>
            <person name="Bertrand B."/>
            <person name="de Kochko A."/>
            <person name="Graziosi G."/>
            <person name="Henry R.J."/>
            <person name="Jayarama X."/>
            <person name="Ming R."/>
            <person name="Nagai C."/>
            <person name="Rounsley S."/>
            <person name="Sankoff D."/>
            <person name="Giuliano G."/>
            <person name="Albert V.A."/>
            <person name="Wincker P."/>
            <person name="Lashermes P."/>
        </authorList>
    </citation>
    <scope>NUCLEOTIDE SEQUENCE [LARGE SCALE GENOMIC DNA]</scope>
    <source>
        <strain evidence="2">cv. DH200-94</strain>
    </source>
</reference>
<dbReference type="AlphaFoldDB" id="A0A068VBI8"/>
<sequence length="63" mass="7290">MLVYFLHDSEKLPYEAEEIRGARSFFTMSCGWTNFCCELPPRSGTQRVEGCIQVQAHCVLLYK</sequence>
<accession>A0A068VBI8</accession>
<evidence type="ECO:0000313" key="2">
    <source>
        <dbReference type="Proteomes" id="UP000295252"/>
    </source>
</evidence>